<evidence type="ECO:0000256" key="1">
    <source>
        <dbReference type="PROSITE-ProRule" id="PRU00502"/>
    </source>
</evidence>
<gene>
    <name evidence="4" type="ORF">HCN44_007937</name>
</gene>
<reference evidence="4 5" key="1">
    <citation type="submission" date="2020-08" db="EMBL/GenBank/DDBJ databases">
        <title>Aphidius gifuensis genome sequencing and assembly.</title>
        <authorList>
            <person name="Du Z."/>
        </authorList>
    </citation>
    <scope>NUCLEOTIDE SEQUENCE [LARGE SCALE GENOMIC DNA]</scope>
    <source>
        <strain evidence="4">YNYX2018</strain>
        <tissue evidence="4">Adults</tissue>
    </source>
</reference>
<feature type="domain" description="UBP-type" evidence="3">
    <location>
        <begin position="160"/>
        <end position="216"/>
    </location>
</feature>
<evidence type="ECO:0000313" key="4">
    <source>
        <dbReference type="EMBL" id="KAF7995970.1"/>
    </source>
</evidence>
<dbReference type="AlphaFoldDB" id="A0A834XYM5"/>
<accession>A0A834XYM5</accession>
<dbReference type="InterPro" id="IPR013083">
    <property type="entry name" value="Znf_RING/FYVE/PHD"/>
</dbReference>
<feature type="region of interest" description="Disordered" evidence="2">
    <location>
        <begin position="16"/>
        <end position="50"/>
    </location>
</feature>
<dbReference type="OrthoDB" id="361536at2759"/>
<keyword evidence="1" id="KW-0479">Metal-binding</keyword>
<name>A0A834XYM5_APHGI</name>
<organism evidence="4 5">
    <name type="scientific">Aphidius gifuensis</name>
    <name type="common">Parasitoid wasp</name>
    <dbReference type="NCBI Taxonomy" id="684658"/>
    <lineage>
        <taxon>Eukaryota</taxon>
        <taxon>Metazoa</taxon>
        <taxon>Ecdysozoa</taxon>
        <taxon>Arthropoda</taxon>
        <taxon>Hexapoda</taxon>
        <taxon>Insecta</taxon>
        <taxon>Pterygota</taxon>
        <taxon>Neoptera</taxon>
        <taxon>Endopterygota</taxon>
        <taxon>Hymenoptera</taxon>
        <taxon>Apocrita</taxon>
        <taxon>Ichneumonoidea</taxon>
        <taxon>Braconidae</taxon>
        <taxon>Aphidiinae</taxon>
        <taxon>Aphidius</taxon>
    </lineage>
</organism>
<dbReference type="InterPro" id="IPR001607">
    <property type="entry name" value="Znf_UBP"/>
</dbReference>
<keyword evidence="1" id="KW-0863">Zinc-finger</keyword>
<dbReference type="EMBL" id="JACMRX010000002">
    <property type="protein sequence ID" value="KAF7995970.1"/>
    <property type="molecule type" value="Genomic_DNA"/>
</dbReference>
<proteinExistence type="predicted"/>
<comment type="caution">
    <text evidence="4">The sequence shown here is derived from an EMBL/GenBank/DDBJ whole genome shotgun (WGS) entry which is preliminary data.</text>
</comment>
<keyword evidence="1" id="KW-0862">Zinc</keyword>
<sequence length="216" mass="24024">MHIDDVLEAVINENSDNLENQIPSNHTSEESSIYFNNSSNKPKKQVDTKEAASNLKALQGNTLLSTTSAANHINNKISQESPNGLFISLKTFLVFSRDFVKYNETYEIIMFPNFTSMIYPSVDLPEQIIKSITGILEAESAIKIAEREALAGTWDGKARIITKHATTLPQLNNGKKIPPTNWKCKKCDLTQNLWLNLTDGSILCGRKFFNGTGGND</sequence>
<feature type="compositionally biased region" description="Polar residues" evidence="2">
    <location>
        <begin position="16"/>
        <end position="40"/>
    </location>
</feature>
<dbReference type="Proteomes" id="UP000639338">
    <property type="component" value="Unassembled WGS sequence"/>
</dbReference>
<evidence type="ECO:0000256" key="2">
    <source>
        <dbReference type="SAM" id="MobiDB-lite"/>
    </source>
</evidence>
<keyword evidence="5" id="KW-1185">Reference proteome</keyword>
<evidence type="ECO:0000259" key="3">
    <source>
        <dbReference type="PROSITE" id="PS50271"/>
    </source>
</evidence>
<dbReference type="SUPFAM" id="SSF57850">
    <property type="entry name" value="RING/U-box"/>
    <property type="match status" value="1"/>
</dbReference>
<protein>
    <recommendedName>
        <fullName evidence="3">UBP-type domain-containing protein</fullName>
    </recommendedName>
</protein>
<dbReference type="GO" id="GO:0008270">
    <property type="term" value="F:zinc ion binding"/>
    <property type="evidence" value="ECO:0007669"/>
    <property type="project" value="UniProtKB-KW"/>
</dbReference>
<dbReference type="Pfam" id="PF02148">
    <property type="entry name" value="zf-UBP"/>
    <property type="match status" value="1"/>
</dbReference>
<dbReference type="Gene3D" id="3.30.40.10">
    <property type="entry name" value="Zinc/RING finger domain, C3HC4 (zinc finger)"/>
    <property type="match status" value="1"/>
</dbReference>
<dbReference type="PROSITE" id="PS50271">
    <property type="entry name" value="ZF_UBP"/>
    <property type="match status" value="1"/>
</dbReference>
<evidence type="ECO:0000313" key="5">
    <source>
        <dbReference type="Proteomes" id="UP000639338"/>
    </source>
</evidence>